<accession>A0A3E3K4R6</accession>
<dbReference type="GO" id="GO:0016757">
    <property type="term" value="F:glycosyltransferase activity"/>
    <property type="evidence" value="ECO:0007669"/>
    <property type="project" value="InterPro"/>
</dbReference>
<dbReference type="AlphaFoldDB" id="A0A3E3K4R6"/>
<gene>
    <name evidence="2" type="ORF">DW016_05435</name>
</gene>
<organism evidence="2 3">
    <name type="scientific">Sellimonas intestinalis</name>
    <dbReference type="NCBI Taxonomy" id="1653434"/>
    <lineage>
        <taxon>Bacteria</taxon>
        <taxon>Bacillati</taxon>
        <taxon>Bacillota</taxon>
        <taxon>Clostridia</taxon>
        <taxon>Lachnospirales</taxon>
        <taxon>Lachnospiraceae</taxon>
        <taxon>Sellimonas</taxon>
    </lineage>
</organism>
<evidence type="ECO:0000313" key="3">
    <source>
        <dbReference type="Proteomes" id="UP000261080"/>
    </source>
</evidence>
<dbReference type="InterPro" id="IPR001296">
    <property type="entry name" value="Glyco_trans_1"/>
</dbReference>
<dbReference type="RefSeq" id="WP_062304773.1">
    <property type="nucleotide sequence ID" value="NZ_CATZPC010000012.1"/>
</dbReference>
<evidence type="ECO:0000259" key="1">
    <source>
        <dbReference type="Pfam" id="PF00534"/>
    </source>
</evidence>
<evidence type="ECO:0000313" key="2">
    <source>
        <dbReference type="EMBL" id="RGE88943.1"/>
    </source>
</evidence>
<feature type="domain" description="Glycosyl transferase family 1" evidence="1">
    <location>
        <begin position="222"/>
        <end position="381"/>
    </location>
</feature>
<reference evidence="2 3" key="1">
    <citation type="submission" date="2018-08" db="EMBL/GenBank/DDBJ databases">
        <title>A genome reference for cultivated species of the human gut microbiota.</title>
        <authorList>
            <person name="Zou Y."/>
            <person name="Xue W."/>
            <person name="Luo G."/>
        </authorList>
    </citation>
    <scope>NUCLEOTIDE SEQUENCE [LARGE SCALE GENOMIC DNA]</scope>
    <source>
        <strain evidence="2 3">AF37-2AT</strain>
    </source>
</reference>
<dbReference type="Pfam" id="PF00534">
    <property type="entry name" value="Glycos_transf_1"/>
    <property type="match status" value="1"/>
</dbReference>
<sequence length="409" mass="47371">MHNILVSAYGCEPFVGSEAGVGWNWVLQMAKNNRLHVITRENNREKIEINLPVNLRKNIKFYYYDAPAYIRKLKRREKGLYLYYTIWQFNIIKIIRKIIETNDIDYTMHLSFGSFWMPTFLPFFKTPFIWGPLGGGDCVPKSFLNTLPLKDHLVQSFRYFLKKSAFINPLVAYPSKKAAAILVRTFDSAETIPDKYKDKVHIVLETAIEEEIFSLHNQCEKSDVTELIYTGRLIPIKNVMSLVKTVKLLPDCNIHLTLVGRGNEKDHLISFINENGLQKKVTILDEVPRTKVLELLSQADIYLFPSLHEGGSWALMEAMALGLPVICLDCTGMHTITNDQCAIRIKPHGSKKFVQDMAKAIQYLIDHPDIRRMMGENGRKRIWDNFRWKDKSIFIERILTVLDEVVMKE</sequence>
<keyword evidence="3" id="KW-1185">Reference proteome</keyword>
<dbReference type="PANTHER" id="PTHR12526:SF630">
    <property type="entry name" value="GLYCOSYLTRANSFERASE"/>
    <property type="match status" value="1"/>
</dbReference>
<dbReference type="PANTHER" id="PTHR12526">
    <property type="entry name" value="GLYCOSYLTRANSFERASE"/>
    <property type="match status" value="1"/>
</dbReference>
<dbReference type="EMBL" id="QVLX01000002">
    <property type="protein sequence ID" value="RGE88943.1"/>
    <property type="molecule type" value="Genomic_DNA"/>
</dbReference>
<protein>
    <submittedName>
        <fullName evidence="2">Glycosyltransferase</fullName>
    </submittedName>
</protein>
<dbReference type="CDD" id="cd03801">
    <property type="entry name" value="GT4_PimA-like"/>
    <property type="match status" value="1"/>
</dbReference>
<dbReference type="SUPFAM" id="SSF53756">
    <property type="entry name" value="UDP-Glycosyltransferase/glycogen phosphorylase"/>
    <property type="match status" value="1"/>
</dbReference>
<keyword evidence="2" id="KW-0808">Transferase</keyword>
<dbReference type="Gene3D" id="3.40.50.2000">
    <property type="entry name" value="Glycogen Phosphorylase B"/>
    <property type="match status" value="2"/>
</dbReference>
<dbReference type="OrthoDB" id="9762705at2"/>
<comment type="caution">
    <text evidence="2">The sequence shown here is derived from an EMBL/GenBank/DDBJ whole genome shotgun (WGS) entry which is preliminary data.</text>
</comment>
<proteinExistence type="predicted"/>
<dbReference type="Proteomes" id="UP000261080">
    <property type="component" value="Unassembled WGS sequence"/>
</dbReference>
<name>A0A3E3K4R6_9FIRM</name>